<gene>
    <name evidence="2" type="ORF">AVDCRST_MAG50-689</name>
</gene>
<protein>
    <recommendedName>
        <fullName evidence="1">N-acetyltransferase domain-containing protein</fullName>
    </recommendedName>
</protein>
<dbReference type="PANTHER" id="PTHR31435:SF9">
    <property type="entry name" value="PROTEIN NATD1"/>
    <property type="match status" value="1"/>
</dbReference>
<evidence type="ECO:0000259" key="1">
    <source>
        <dbReference type="PROSITE" id="PS51729"/>
    </source>
</evidence>
<dbReference type="Gene3D" id="3.40.630.30">
    <property type="match status" value="1"/>
</dbReference>
<dbReference type="SUPFAM" id="SSF55729">
    <property type="entry name" value="Acyl-CoA N-acyltransferases (Nat)"/>
    <property type="match status" value="1"/>
</dbReference>
<dbReference type="EMBL" id="CADCTF010000034">
    <property type="protein sequence ID" value="CAA9222985.1"/>
    <property type="molecule type" value="Genomic_DNA"/>
</dbReference>
<evidence type="ECO:0000313" key="2">
    <source>
        <dbReference type="EMBL" id="CAA9222985.1"/>
    </source>
</evidence>
<organism evidence="2">
    <name type="scientific">uncultured Acidimicrobiales bacterium</name>
    <dbReference type="NCBI Taxonomy" id="310071"/>
    <lineage>
        <taxon>Bacteria</taxon>
        <taxon>Bacillati</taxon>
        <taxon>Actinomycetota</taxon>
        <taxon>Acidimicrobiia</taxon>
        <taxon>Acidimicrobiales</taxon>
        <taxon>environmental samples</taxon>
    </lineage>
</organism>
<name>A0A6J4HI24_9ACTN</name>
<dbReference type="InterPro" id="IPR031165">
    <property type="entry name" value="GNAT_YJDJ"/>
</dbReference>
<dbReference type="PROSITE" id="PS51729">
    <property type="entry name" value="GNAT_YJDJ"/>
    <property type="match status" value="1"/>
</dbReference>
<dbReference type="CDD" id="cd04301">
    <property type="entry name" value="NAT_SF"/>
    <property type="match status" value="1"/>
</dbReference>
<feature type="domain" description="N-acetyltransferase" evidence="1">
    <location>
        <begin position="9"/>
        <end position="94"/>
    </location>
</feature>
<dbReference type="AlphaFoldDB" id="A0A6J4HI24"/>
<proteinExistence type="predicted"/>
<dbReference type="InterPro" id="IPR045057">
    <property type="entry name" value="Gcn5-rel_NAT"/>
</dbReference>
<sequence length="101" mass="11006">MQPEEAPVVDDAANHRFHFTEGGVDAELVYQLEGDRLIVLHTQVPEAFRGRGIAGRLVQAVADRAKSSGETVVPWCPYAGKWLKDQPDVAAGIKIDWSPPG</sequence>
<dbReference type="PANTHER" id="PTHR31435">
    <property type="entry name" value="PROTEIN NATD1"/>
    <property type="match status" value="1"/>
</dbReference>
<dbReference type="InterPro" id="IPR016181">
    <property type="entry name" value="Acyl_CoA_acyltransferase"/>
</dbReference>
<dbReference type="Pfam" id="PF14542">
    <property type="entry name" value="Acetyltransf_CG"/>
    <property type="match status" value="1"/>
</dbReference>
<reference evidence="2" key="1">
    <citation type="submission" date="2020-02" db="EMBL/GenBank/DDBJ databases">
        <authorList>
            <person name="Meier V. D."/>
        </authorList>
    </citation>
    <scope>NUCLEOTIDE SEQUENCE</scope>
    <source>
        <strain evidence="2">AVDCRST_MAG50</strain>
    </source>
</reference>
<accession>A0A6J4HI24</accession>